<dbReference type="AlphaFoldDB" id="A0A3S5A5Q8"/>
<dbReference type="EMBL" id="CAAALY010015328">
    <property type="protein sequence ID" value="VEL12629.1"/>
    <property type="molecule type" value="Genomic_DNA"/>
</dbReference>
<evidence type="ECO:0000313" key="3">
    <source>
        <dbReference type="Proteomes" id="UP000784294"/>
    </source>
</evidence>
<organism evidence="2 3">
    <name type="scientific">Protopolystoma xenopodis</name>
    <dbReference type="NCBI Taxonomy" id="117903"/>
    <lineage>
        <taxon>Eukaryota</taxon>
        <taxon>Metazoa</taxon>
        <taxon>Spiralia</taxon>
        <taxon>Lophotrochozoa</taxon>
        <taxon>Platyhelminthes</taxon>
        <taxon>Monogenea</taxon>
        <taxon>Polyopisthocotylea</taxon>
        <taxon>Polystomatidea</taxon>
        <taxon>Polystomatidae</taxon>
        <taxon>Protopolystoma</taxon>
    </lineage>
</organism>
<feature type="region of interest" description="Disordered" evidence="1">
    <location>
        <begin position="118"/>
        <end position="139"/>
    </location>
</feature>
<comment type="caution">
    <text evidence="2">The sequence shown here is derived from an EMBL/GenBank/DDBJ whole genome shotgun (WGS) entry which is preliminary data.</text>
</comment>
<keyword evidence="3" id="KW-1185">Reference proteome</keyword>
<feature type="non-terminal residue" evidence="2">
    <location>
        <position position="1"/>
    </location>
</feature>
<accession>A0A3S5A5Q8</accession>
<name>A0A3S5A5Q8_9PLAT</name>
<sequence length="139" mass="15056">MMLQSELGAAKFREAELTLAIGELKYHIEEVDRLIKGDPNFLAFFNSLSLRDKPTGGPGQAVVDTPQKRQSACLPASGARAYNRHRLRRASTLAGEQLFSESTANIFASANVNLKTGSELSQGDMEEKVEETTSAVVVG</sequence>
<protein>
    <submittedName>
        <fullName evidence="2">Uncharacterized protein</fullName>
    </submittedName>
</protein>
<dbReference type="Proteomes" id="UP000784294">
    <property type="component" value="Unassembled WGS sequence"/>
</dbReference>
<reference evidence="2" key="1">
    <citation type="submission" date="2018-11" db="EMBL/GenBank/DDBJ databases">
        <authorList>
            <consortium name="Pathogen Informatics"/>
        </authorList>
    </citation>
    <scope>NUCLEOTIDE SEQUENCE</scope>
</reference>
<evidence type="ECO:0000256" key="1">
    <source>
        <dbReference type="SAM" id="MobiDB-lite"/>
    </source>
</evidence>
<dbReference type="OrthoDB" id="6275463at2759"/>
<proteinExistence type="predicted"/>
<feature type="region of interest" description="Disordered" evidence="1">
    <location>
        <begin position="53"/>
        <end position="75"/>
    </location>
</feature>
<gene>
    <name evidence="2" type="ORF">PXEA_LOCUS6069</name>
</gene>
<evidence type="ECO:0000313" key="2">
    <source>
        <dbReference type="EMBL" id="VEL12629.1"/>
    </source>
</evidence>